<sequence length="70" mass="7365">SPSPPLSQTETAPFSRYRREGMGGGLCSQIDLCLVHQTNEPGRSLPGSTHLGLVGKQSHKMAAAVTALFS</sequence>
<dbReference type="AlphaFoldDB" id="A0AAD6BRW5"/>
<comment type="caution">
    <text evidence="1">The sequence shown here is derived from an EMBL/GenBank/DDBJ whole genome shotgun (WGS) entry which is preliminary data.</text>
</comment>
<name>A0AAD6BRW5_9TELE</name>
<dbReference type="EMBL" id="JAPTMU010000001">
    <property type="protein sequence ID" value="KAJ4949359.1"/>
    <property type="molecule type" value="Genomic_DNA"/>
</dbReference>
<protein>
    <submittedName>
        <fullName evidence="1">Uncharacterized protein</fullName>
    </submittedName>
</protein>
<feature type="non-terminal residue" evidence="1">
    <location>
        <position position="1"/>
    </location>
</feature>
<gene>
    <name evidence="1" type="ORF">JOQ06_020874</name>
</gene>
<reference evidence="1" key="1">
    <citation type="submission" date="2022-11" db="EMBL/GenBank/DDBJ databases">
        <title>Chromosome-level genome of Pogonophryne albipinna.</title>
        <authorList>
            <person name="Jo E."/>
        </authorList>
    </citation>
    <scope>NUCLEOTIDE SEQUENCE</scope>
    <source>
        <strain evidence="1">SGF0006</strain>
        <tissue evidence="1">Muscle</tissue>
    </source>
</reference>
<evidence type="ECO:0000313" key="2">
    <source>
        <dbReference type="Proteomes" id="UP001219934"/>
    </source>
</evidence>
<dbReference type="Proteomes" id="UP001219934">
    <property type="component" value="Unassembled WGS sequence"/>
</dbReference>
<proteinExistence type="predicted"/>
<feature type="non-terminal residue" evidence="1">
    <location>
        <position position="70"/>
    </location>
</feature>
<accession>A0AAD6BRW5</accession>
<keyword evidence="2" id="KW-1185">Reference proteome</keyword>
<evidence type="ECO:0000313" key="1">
    <source>
        <dbReference type="EMBL" id="KAJ4949359.1"/>
    </source>
</evidence>
<organism evidence="1 2">
    <name type="scientific">Pogonophryne albipinna</name>
    <dbReference type="NCBI Taxonomy" id="1090488"/>
    <lineage>
        <taxon>Eukaryota</taxon>
        <taxon>Metazoa</taxon>
        <taxon>Chordata</taxon>
        <taxon>Craniata</taxon>
        <taxon>Vertebrata</taxon>
        <taxon>Euteleostomi</taxon>
        <taxon>Actinopterygii</taxon>
        <taxon>Neopterygii</taxon>
        <taxon>Teleostei</taxon>
        <taxon>Neoteleostei</taxon>
        <taxon>Acanthomorphata</taxon>
        <taxon>Eupercaria</taxon>
        <taxon>Perciformes</taxon>
        <taxon>Notothenioidei</taxon>
        <taxon>Pogonophryne</taxon>
    </lineage>
</organism>